<evidence type="ECO:0000313" key="2">
    <source>
        <dbReference type="EMBL" id="MPC41173.1"/>
    </source>
</evidence>
<feature type="region of interest" description="Disordered" evidence="1">
    <location>
        <begin position="442"/>
        <end position="469"/>
    </location>
</feature>
<dbReference type="OrthoDB" id="6379304at2759"/>
<name>A0A5B7F7V8_PORTR</name>
<feature type="compositionally biased region" description="Polar residues" evidence="1">
    <location>
        <begin position="251"/>
        <end position="264"/>
    </location>
</feature>
<dbReference type="AlphaFoldDB" id="A0A5B7F7V8"/>
<comment type="caution">
    <text evidence="2">The sequence shown here is derived from an EMBL/GenBank/DDBJ whole genome shotgun (WGS) entry which is preliminary data.</text>
</comment>
<feature type="compositionally biased region" description="Basic residues" evidence="1">
    <location>
        <begin position="329"/>
        <end position="357"/>
    </location>
</feature>
<keyword evidence="3" id="KW-1185">Reference proteome</keyword>
<dbReference type="Proteomes" id="UP000324222">
    <property type="component" value="Unassembled WGS sequence"/>
</dbReference>
<organism evidence="2 3">
    <name type="scientific">Portunus trituberculatus</name>
    <name type="common">Swimming crab</name>
    <name type="synonym">Neptunus trituberculatus</name>
    <dbReference type="NCBI Taxonomy" id="210409"/>
    <lineage>
        <taxon>Eukaryota</taxon>
        <taxon>Metazoa</taxon>
        <taxon>Ecdysozoa</taxon>
        <taxon>Arthropoda</taxon>
        <taxon>Crustacea</taxon>
        <taxon>Multicrustacea</taxon>
        <taxon>Malacostraca</taxon>
        <taxon>Eumalacostraca</taxon>
        <taxon>Eucarida</taxon>
        <taxon>Decapoda</taxon>
        <taxon>Pleocyemata</taxon>
        <taxon>Brachyura</taxon>
        <taxon>Eubrachyura</taxon>
        <taxon>Portunoidea</taxon>
        <taxon>Portunidae</taxon>
        <taxon>Portuninae</taxon>
        <taxon>Portunus</taxon>
    </lineage>
</organism>
<accession>A0A5B7F7V8</accession>
<dbReference type="EMBL" id="VSRR010004956">
    <property type="protein sequence ID" value="MPC41173.1"/>
    <property type="molecule type" value="Genomic_DNA"/>
</dbReference>
<reference evidence="2 3" key="1">
    <citation type="submission" date="2019-05" db="EMBL/GenBank/DDBJ databases">
        <title>Another draft genome of Portunus trituberculatus and its Hox gene families provides insights of decapod evolution.</title>
        <authorList>
            <person name="Jeong J.-H."/>
            <person name="Song I."/>
            <person name="Kim S."/>
            <person name="Choi T."/>
            <person name="Kim D."/>
            <person name="Ryu S."/>
            <person name="Kim W."/>
        </authorList>
    </citation>
    <scope>NUCLEOTIDE SEQUENCE [LARGE SCALE GENOMIC DNA]</scope>
    <source>
        <tissue evidence="2">Muscle</tissue>
    </source>
</reference>
<protein>
    <submittedName>
        <fullName evidence="2">Uncharacterized protein</fullName>
    </submittedName>
</protein>
<gene>
    <name evidence="2" type="ORF">E2C01_034758</name>
</gene>
<evidence type="ECO:0000256" key="1">
    <source>
        <dbReference type="SAM" id="MobiDB-lite"/>
    </source>
</evidence>
<proteinExistence type="predicted"/>
<evidence type="ECO:0000313" key="3">
    <source>
        <dbReference type="Proteomes" id="UP000324222"/>
    </source>
</evidence>
<feature type="region of interest" description="Disordered" evidence="1">
    <location>
        <begin position="251"/>
        <end position="287"/>
    </location>
</feature>
<feature type="region of interest" description="Disordered" evidence="1">
    <location>
        <begin position="54"/>
        <end position="81"/>
    </location>
</feature>
<sequence>MATSTLYQSSPLGSPSNSPRSCLYLSRPKADWHASFTKSTLPLVLRHHNGMWLSSTENTPDSSKEPSPPPQPETQSAPPMDVQKTKMNFISVSKLLYCHVCQITVKEQYFHHHLFFGTVQCDLCDMVCADCHTFAVVTVGVGKKDSSCEHSFSFSEDPYEYLLSHVSGGANKDVDNSTTMANKLQLLQYYVSQLIKVQLQDPWCTAIRQCKSRLLKLRTSTVLEPSKNIEFPQAPLDTNINFGVTDSRNDSLTSTEIEWDTSSRMAPERSPSPAEVQHKSQEETNEENGLLLSQTYDLEHLEQAVEYVQVEKQWNSEGMEDQDQIHVPSKPKKRRKVSHYKRTKGQRLTPHRKRRHPTLPEEVGENESDLVMEDVALPQDGYYLMVQKAIEECPMCYTSLSLDLCSVNVKTFLITVTCPECSLLIFIVPDLPGGLQIVTDSRGGNARKEAKQHNHPKARRIQPRDFFAK</sequence>
<feature type="region of interest" description="Disordered" evidence="1">
    <location>
        <begin position="316"/>
        <end position="366"/>
    </location>
</feature>